<evidence type="ECO:0000313" key="7">
    <source>
        <dbReference type="Proteomes" id="UP001305414"/>
    </source>
</evidence>
<dbReference type="FunFam" id="3.40.50.720:FF:000191">
    <property type="entry name" value="Methylglyoxal reductase (NADPH-dependent)"/>
    <property type="match status" value="1"/>
</dbReference>
<feature type="compositionally biased region" description="Low complexity" evidence="3">
    <location>
        <begin position="376"/>
        <end position="391"/>
    </location>
</feature>
<dbReference type="CDD" id="cd05227">
    <property type="entry name" value="AR_SDR_e"/>
    <property type="match status" value="1"/>
</dbReference>
<dbReference type="Pfam" id="PF01370">
    <property type="entry name" value="Epimerase"/>
    <property type="match status" value="1"/>
</dbReference>
<feature type="domain" description="NAD-dependent epimerase/dehydratase" evidence="5">
    <location>
        <begin position="21"/>
        <end position="280"/>
    </location>
</feature>
<dbReference type="InterPro" id="IPR036291">
    <property type="entry name" value="NAD(P)-bd_dom_sf"/>
</dbReference>
<dbReference type="InterPro" id="IPR001509">
    <property type="entry name" value="Epimerase_deHydtase"/>
</dbReference>
<keyword evidence="7" id="KW-1185">Reference proteome</keyword>
<keyword evidence="4" id="KW-0812">Transmembrane</keyword>
<name>A0AAN7U6T7_9PEZI</name>
<dbReference type="InterPro" id="IPR050425">
    <property type="entry name" value="NAD(P)_dehydrat-like"/>
</dbReference>
<dbReference type="Proteomes" id="UP001305414">
    <property type="component" value="Unassembled WGS sequence"/>
</dbReference>
<evidence type="ECO:0000256" key="1">
    <source>
        <dbReference type="ARBA" id="ARBA00023002"/>
    </source>
</evidence>
<comment type="similarity">
    <text evidence="2">Belongs to the NAD(P)-dependent epimerase/dehydratase family. Dihydroflavonol-4-reductase subfamily.</text>
</comment>
<organism evidence="6 7">
    <name type="scientific">Xylaria bambusicola</name>
    <dbReference type="NCBI Taxonomy" id="326684"/>
    <lineage>
        <taxon>Eukaryota</taxon>
        <taxon>Fungi</taxon>
        <taxon>Dikarya</taxon>
        <taxon>Ascomycota</taxon>
        <taxon>Pezizomycotina</taxon>
        <taxon>Sordariomycetes</taxon>
        <taxon>Xylariomycetidae</taxon>
        <taxon>Xylariales</taxon>
        <taxon>Xylariaceae</taxon>
        <taxon>Xylaria</taxon>
    </lineage>
</organism>
<dbReference type="GO" id="GO:0016616">
    <property type="term" value="F:oxidoreductase activity, acting on the CH-OH group of donors, NAD or NADP as acceptor"/>
    <property type="evidence" value="ECO:0007669"/>
    <property type="project" value="TreeGrafter"/>
</dbReference>
<protein>
    <recommendedName>
        <fullName evidence="5">NAD-dependent epimerase/dehydratase domain-containing protein</fullName>
    </recommendedName>
</protein>
<evidence type="ECO:0000256" key="2">
    <source>
        <dbReference type="ARBA" id="ARBA00023445"/>
    </source>
</evidence>
<evidence type="ECO:0000256" key="3">
    <source>
        <dbReference type="SAM" id="MobiDB-lite"/>
    </source>
</evidence>
<evidence type="ECO:0000259" key="5">
    <source>
        <dbReference type="Pfam" id="PF01370"/>
    </source>
</evidence>
<keyword evidence="4" id="KW-0472">Membrane</keyword>
<dbReference type="PANTHER" id="PTHR10366">
    <property type="entry name" value="NAD DEPENDENT EPIMERASE/DEHYDRATASE"/>
    <property type="match status" value="1"/>
</dbReference>
<gene>
    <name evidence="6" type="ORF">RRF57_002350</name>
</gene>
<comment type="caution">
    <text evidence="6">The sequence shown here is derived from an EMBL/GenBank/DDBJ whole genome shotgun (WGS) entry which is preliminary data.</text>
</comment>
<evidence type="ECO:0000313" key="6">
    <source>
        <dbReference type="EMBL" id="KAK5626635.1"/>
    </source>
</evidence>
<dbReference type="EMBL" id="JAWHQM010000004">
    <property type="protein sequence ID" value="KAK5626635.1"/>
    <property type="molecule type" value="Genomic_DNA"/>
</dbReference>
<evidence type="ECO:0000256" key="4">
    <source>
        <dbReference type="SAM" id="Phobius"/>
    </source>
</evidence>
<dbReference type="SUPFAM" id="SSF51735">
    <property type="entry name" value="NAD(P)-binding Rossmann-fold domains"/>
    <property type="match status" value="1"/>
</dbReference>
<feature type="transmembrane region" description="Helical" evidence="4">
    <location>
        <begin position="394"/>
        <end position="418"/>
    </location>
</feature>
<dbReference type="AlphaFoldDB" id="A0AAN7U6T7"/>
<dbReference type="Gene3D" id="3.40.50.720">
    <property type="entry name" value="NAD(P)-binding Rossmann-like Domain"/>
    <property type="match status" value="1"/>
</dbReference>
<proteinExistence type="inferred from homology"/>
<feature type="region of interest" description="Disordered" evidence="3">
    <location>
        <begin position="368"/>
        <end position="391"/>
    </location>
</feature>
<reference evidence="6 7" key="1">
    <citation type="submission" date="2023-10" db="EMBL/GenBank/DDBJ databases">
        <title>Draft genome sequence of Xylaria bambusicola isolate GMP-LS, the root and basal stem rot pathogen of sugarcane in Indonesia.</title>
        <authorList>
            <person name="Selvaraj P."/>
            <person name="Muralishankar V."/>
            <person name="Muruganantham S."/>
            <person name="Sp S."/>
            <person name="Haryani S."/>
            <person name="Lau K.J.X."/>
            <person name="Naqvi N.I."/>
        </authorList>
    </citation>
    <scope>NUCLEOTIDE SEQUENCE [LARGE SCALE GENOMIC DNA]</scope>
    <source>
        <strain evidence="6">GMP-LS</strain>
    </source>
</reference>
<sequence length="497" mass="54635">MASSTRKNTMAKSDDKQDGRVLLTGGSGFIASHVLDALLDAGFSVVVTARSEEKGKSVVESVKPHLLSYVVVEDIAKEGTFDNVFQAQTPFDYVVHTASPYHLNVKDPVKDFLDPAIKGTTGLLKSIKAHGATVKRVVITSSSAAVLNPDNHAKVYDETHWAPTTFEDAIKHPAKHGYRASKVLAEKAAWAFVTNEKPNFDVAVINCTYVFGPIQRNLPSLEAMNASNHRIRDMMQGKMRDGILPTRPVFTWVDVRDVALAHLRAMTVPKAGGNRFYVVGGHFTNKQIVDIIRDKYPSLAGRLPADAVSDLPDDVYNFNNSKSREMLGIEYTSLEQSIVDTVKSILEAITPRQVITQTITNDDYTTTAVVTLGPGDPSSTPLDSPSDSQGSSGLSSAGIGILIGSIVGAIVLAILVWMCCLRCRMDNYDDYETEYDRDYDIMQPPPRVYVRFPHSIPPPIVPTYTAVPIERTYTSNGTARRATSSYIIYDDDPRRIY</sequence>
<dbReference type="PANTHER" id="PTHR10366:SF564">
    <property type="entry name" value="STEROL-4-ALPHA-CARBOXYLATE 3-DEHYDROGENASE, DECARBOXYLATING"/>
    <property type="match status" value="1"/>
</dbReference>
<keyword evidence="4" id="KW-1133">Transmembrane helix</keyword>
<accession>A0AAN7U6T7</accession>
<keyword evidence="1" id="KW-0560">Oxidoreductase</keyword>